<evidence type="ECO:0000313" key="4">
    <source>
        <dbReference type="Proteomes" id="UP000178759"/>
    </source>
</evidence>
<keyword evidence="1" id="KW-0663">Pyridoxal phosphate</keyword>
<dbReference type="AlphaFoldDB" id="A0A1F6AIP0"/>
<reference evidence="3 4" key="1">
    <citation type="journal article" date="2016" name="Nat. Commun.">
        <title>Thousands of microbial genomes shed light on interconnected biogeochemical processes in an aquifer system.</title>
        <authorList>
            <person name="Anantharaman K."/>
            <person name="Brown C.T."/>
            <person name="Hug L.A."/>
            <person name="Sharon I."/>
            <person name="Castelle C.J."/>
            <person name="Probst A.J."/>
            <person name="Thomas B.C."/>
            <person name="Singh A."/>
            <person name="Wilkins M.J."/>
            <person name="Karaoz U."/>
            <person name="Brodie E.L."/>
            <person name="Williams K.H."/>
            <person name="Hubbard S.S."/>
            <person name="Banfield J.F."/>
        </authorList>
    </citation>
    <scope>NUCLEOTIDE SEQUENCE [LARGE SCALE GENOMIC DNA]</scope>
</reference>
<dbReference type="PANTHER" id="PTHR30244:SF34">
    <property type="entry name" value="DTDP-4-AMINO-4,6-DIDEOXYGALACTOSE TRANSAMINASE"/>
    <property type="match status" value="1"/>
</dbReference>
<dbReference type="Pfam" id="PF01041">
    <property type="entry name" value="DegT_DnrJ_EryC1"/>
    <property type="match status" value="1"/>
</dbReference>
<dbReference type="EMBL" id="MFJV01000001">
    <property type="protein sequence ID" value="OGG24565.1"/>
    <property type="molecule type" value="Genomic_DNA"/>
</dbReference>
<proteinExistence type="inferred from homology"/>
<dbReference type="Proteomes" id="UP000178759">
    <property type="component" value="Unassembled WGS sequence"/>
</dbReference>
<feature type="transmembrane region" description="Helical" evidence="2">
    <location>
        <begin position="217"/>
        <end position="238"/>
    </location>
</feature>
<dbReference type="Gene3D" id="3.90.1150.10">
    <property type="entry name" value="Aspartate Aminotransferase, domain 1"/>
    <property type="match status" value="1"/>
</dbReference>
<name>A0A1F6AIP0_9BACT</name>
<accession>A0A1F6AIP0</accession>
<protein>
    <recommendedName>
        <fullName evidence="5">DegT/DnrJ/EryC1/StrS aminotransferase</fullName>
    </recommendedName>
</protein>
<dbReference type="SUPFAM" id="SSF53383">
    <property type="entry name" value="PLP-dependent transferases"/>
    <property type="match status" value="1"/>
</dbReference>
<dbReference type="InterPro" id="IPR015421">
    <property type="entry name" value="PyrdxlP-dep_Trfase_major"/>
</dbReference>
<comment type="similarity">
    <text evidence="1">Belongs to the DegT/DnrJ/EryC1 family.</text>
</comment>
<dbReference type="InterPro" id="IPR015424">
    <property type="entry name" value="PyrdxlP-dep_Trfase"/>
</dbReference>
<dbReference type="GO" id="GO:0008483">
    <property type="term" value="F:transaminase activity"/>
    <property type="evidence" value="ECO:0007669"/>
    <property type="project" value="TreeGrafter"/>
</dbReference>
<keyword evidence="2" id="KW-1133">Transmembrane helix</keyword>
<keyword evidence="2" id="KW-0472">Membrane</keyword>
<keyword evidence="2" id="KW-0812">Transmembrane</keyword>
<evidence type="ECO:0000313" key="3">
    <source>
        <dbReference type="EMBL" id="OGG24565.1"/>
    </source>
</evidence>
<dbReference type="Gene3D" id="3.40.640.10">
    <property type="entry name" value="Type I PLP-dependent aspartate aminotransferase-like (Major domain)"/>
    <property type="match status" value="1"/>
</dbReference>
<evidence type="ECO:0000256" key="2">
    <source>
        <dbReference type="SAM" id="Phobius"/>
    </source>
</evidence>
<dbReference type="InterPro" id="IPR015422">
    <property type="entry name" value="PyrdxlP-dep_Trfase_small"/>
</dbReference>
<dbReference type="STRING" id="1798392.A3A79_05265"/>
<comment type="caution">
    <text evidence="3">The sequence shown here is derived from an EMBL/GenBank/DDBJ whole genome shotgun (WGS) entry which is preliminary data.</text>
</comment>
<evidence type="ECO:0008006" key="5">
    <source>
        <dbReference type="Google" id="ProtNLM"/>
    </source>
</evidence>
<sequence length="374" mass="41976">MFRKIISCALSPNTEIDDVFLALQTICTPWKWKYGKAIDKVEKKLGAITFNSGRSAFLALLEAFDIGEGDEVIVQAFTCVAVPNSVLWAGAKPVFADIDETYNIDPKDIEKKITKKTKAIVVQHTFGIPADMNAILALSKKHNVFVIEDFAHTMSIPMRGDAAFFSFGRDKVLSSVWGGAASISSKLKVQSEKLKEFQSNLLVPGNFWIFQQLLHPIAFSIILTLYDVIIGKLFLVLLQKLRLLSFPVYKEEKSGGQPSDFPAKYPNALACLLLNQLKKLDRYTEKREQAVRFYGGKLPLLRYPMRVNEPEKIIQRAKEHGVLLGNWYHNVIDPQGVTYRAANCPKAEEAAAHIINLPTLISIAEAKRVWKHLS</sequence>
<evidence type="ECO:0000256" key="1">
    <source>
        <dbReference type="RuleBase" id="RU004508"/>
    </source>
</evidence>
<organism evidence="3 4">
    <name type="scientific">Candidatus Gottesmanbacteria bacterium RIFCSPLOWO2_01_FULL_43_11b</name>
    <dbReference type="NCBI Taxonomy" id="1798392"/>
    <lineage>
        <taxon>Bacteria</taxon>
        <taxon>Candidatus Gottesmaniibacteriota</taxon>
    </lineage>
</organism>
<dbReference type="GO" id="GO:0030170">
    <property type="term" value="F:pyridoxal phosphate binding"/>
    <property type="evidence" value="ECO:0007669"/>
    <property type="project" value="TreeGrafter"/>
</dbReference>
<dbReference type="InterPro" id="IPR000653">
    <property type="entry name" value="DegT/StrS_aminotransferase"/>
</dbReference>
<dbReference type="GO" id="GO:0000271">
    <property type="term" value="P:polysaccharide biosynthetic process"/>
    <property type="evidence" value="ECO:0007669"/>
    <property type="project" value="TreeGrafter"/>
</dbReference>
<gene>
    <name evidence="3" type="ORF">A3A79_05265</name>
</gene>
<dbReference type="PANTHER" id="PTHR30244">
    <property type="entry name" value="TRANSAMINASE"/>
    <property type="match status" value="1"/>
</dbReference>